<accession>A0ABP4XFB5</accession>
<keyword evidence="7" id="KW-0829">Tyrosine-protein kinase</keyword>
<evidence type="ECO:0000256" key="10">
    <source>
        <dbReference type="SAM" id="Phobius"/>
    </source>
</evidence>
<dbReference type="EMBL" id="BAAALS010000035">
    <property type="protein sequence ID" value="GAA1773539.1"/>
    <property type="molecule type" value="Genomic_DNA"/>
</dbReference>
<dbReference type="InterPro" id="IPR025669">
    <property type="entry name" value="AAA_dom"/>
</dbReference>
<keyword evidence="5" id="KW-0418">Kinase</keyword>
<evidence type="ECO:0000313" key="12">
    <source>
        <dbReference type="EMBL" id="GAA1773539.1"/>
    </source>
</evidence>
<dbReference type="EC" id="2.7.10.2" evidence="2"/>
<dbReference type="PANTHER" id="PTHR32309:SF13">
    <property type="entry name" value="FERRIC ENTEROBACTIN TRANSPORT PROTEIN FEPE"/>
    <property type="match status" value="1"/>
</dbReference>
<dbReference type="Proteomes" id="UP001500655">
    <property type="component" value="Unassembled WGS sequence"/>
</dbReference>
<proteinExistence type="inferred from homology"/>
<dbReference type="InterPro" id="IPR050445">
    <property type="entry name" value="Bact_polysacc_biosynth/exp"/>
</dbReference>
<comment type="caution">
    <text evidence="12">The sequence shown here is derived from an EMBL/GenBank/DDBJ whole genome shotgun (WGS) entry which is preliminary data.</text>
</comment>
<dbReference type="InterPro" id="IPR027417">
    <property type="entry name" value="P-loop_NTPase"/>
</dbReference>
<keyword evidence="13" id="KW-1185">Reference proteome</keyword>
<organism evidence="12 13">
    <name type="scientific">Luedemannella helvata</name>
    <dbReference type="NCBI Taxonomy" id="349315"/>
    <lineage>
        <taxon>Bacteria</taxon>
        <taxon>Bacillati</taxon>
        <taxon>Actinomycetota</taxon>
        <taxon>Actinomycetes</taxon>
        <taxon>Micromonosporales</taxon>
        <taxon>Micromonosporaceae</taxon>
        <taxon>Luedemannella</taxon>
    </lineage>
</organism>
<evidence type="ECO:0000259" key="11">
    <source>
        <dbReference type="Pfam" id="PF13614"/>
    </source>
</evidence>
<gene>
    <name evidence="12" type="ORF">GCM10009681_51270</name>
</gene>
<name>A0ABP4XFB5_9ACTN</name>
<keyword evidence="4" id="KW-0547">Nucleotide-binding</keyword>
<evidence type="ECO:0000256" key="3">
    <source>
        <dbReference type="ARBA" id="ARBA00022679"/>
    </source>
</evidence>
<evidence type="ECO:0000256" key="4">
    <source>
        <dbReference type="ARBA" id="ARBA00022741"/>
    </source>
</evidence>
<feature type="region of interest" description="Disordered" evidence="9">
    <location>
        <begin position="445"/>
        <end position="488"/>
    </location>
</feature>
<keyword evidence="3" id="KW-0808">Transferase</keyword>
<feature type="domain" description="AAA" evidence="11">
    <location>
        <begin position="273"/>
        <end position="404"/>
    </location>
</feature>
<evidence type="ECO:0000256" key="7">
    <source>
        <dbReference type="ARBA" id="ARBA00023137"/>
    </source>
</evidence>
<dbReference type="PANTHER" id="PTHR32309">
    <property type="entry name" value="TYROSINE-PROTEIN KINASE"/>
    <property type="match status" value="1"/>
</dbReference>
<comment type="similarity">
    <text evidence="1">Belongs to the CpsD/CapB family.</text>
</comment>
<keyword evidence="10" id="KW-0812">Transmembrane</keyword>
<dbReference type="Pfam" id="PF13614">
    <property type="entry name" value="AAA_31"/>
    <property type="match status" value="1"/>
</dbReference>
<evidence type="ECO:0000256" key="8">
    <source>
        <dbReference type="ARBA" id="ARBA00051245"/>
    </source>
</evidence>
<evidence type="ECO:0000313" key="13">
    <source>
        <dbReference type="Proteomes" id="UP001500655"/>
    </source>
</evidence>
<dbReference type="CDD" id="cd05387">
    <property type="entry name" value="BY-kinase"/>
    <property type="match status" value="1"/>
</dbReference>
<dbReference type="SUPFAM" id="SSF52540">
    <property type="entry name" value="P-loop containing nucleoside triphosphate hydrolases"/>
    <property type="match status" value="1"/>
</dbReference>
<comment type="catalytic activity">
    <reaction evidence="8">
        <text>L-tyrosyl-[protein] + ATP = O-phospho-L-tyrosyl-[protein] + ADP + H(+)</text>
        <dbReference type="Rhea" id="RHEA:10596"/>
        <dbReference type="Rhea" id="RHEA-COMP:10136"/>
        <dbReference type="Rhea" id="RHEA-COMP:20101"/>
        <dbReference type="ChEBI" id="CHEBI:15378"/>
        <dbReference type="ChEBI" id="CHEBI:30616"/>
        <dbReference type="ChEBI" id="CHEBI:46858"/>
        <dbReference type="ChEBI" id="CHEBI:61978"/>
        <dbReference type="ChEBI" id="CHEBI:456216"/>
        <dbReference type="EC" id="2.7.10.2"/>
    </reaction>
</comment>
<dbReference type="Gene3D" id="3.40.50.300">
    <property type="entry name" value="P-loop containing nucleotide triphosphate hydrolases"/>
    <property type="match status" value="1"/>
</dbReference>
<reference evidence="13" key="1">
    <citation type="journal article" date="2019" name="Int. J. Syst. Evol. Microbiol.">
        <title>The Global Catalogue of Microorganisms (GCM) 10K type strain sequencing project: providing services to taxonomists for standard genome sequencing and annotation.</title>
        <authorList>
            <consortium name="The Broad Institute Genomics Platform"/>
            <consortium name="The Broad Institute Genome Sequencing Center for Infectious Disease"/>
            <person name="Wu L."/>
            <person name="Ma J."/>
        </authorList>
    </citation>
    <scope>NUCLEOTIDE SEQUENCE [LARGE SCALE GENOMIC DNA]</scope>
    <source>
        <strain evidence="13">JCM 13249</strain>
    </source>
</reference>
<keyword evidence="10" id="KW-0472">Membrane</keyword>
<evidence type="ECO:0000256" key="5">
    <source>
        <dbReference type="ARBA" id="ARBA00022777"/>
    </source>
</evidence>
<evidence type="ECO:0000256" key="1">
    <source>
        <dbReference type="ARBA" id="ARBA00007316"/>
    </source>
</evidence>
<dbReference type="NCBIfam" id="TIGR01007">
    <property type="entry name" value="eps_fam"/>
    <property type="match status" value="1"/>
</dbReference>
<protein>
    <recommendedName>
        <fullName evidence="2">non-specific protein-tyrosine kinase</fullName>
        <ecNumber evidence="2">2.7.10.2</ecNumber>
    </recommendedName>
</protein>
<evidence type="ECO:0000256" key="2">
    <source>
        <dbReference type="ARBA" id="ARBA00011903"/>
    </source>
</evidence>
<keyword evidence="6" id="KW-0067">ATP-binding</keyword>
<evidence type="ECO:0000256" key="9">
    <source>
        <dbReference type="SAM" id="MobiDB-lite"/>
    </source>
</evidence>
<dbReference type="InterPro" id="IPR005702">
    <property type="entry name" value="Wzc-like_C"/>
</dbReference>
<evidence type="ECO:0000256" key="6">
    <source>
        <dbReference type="ARBA" id="ARBA00022840"/>
    </source>
</evidence>
<feature type="transmembrane region" description="Helical" evidence="10">
    <location>
        <begin position="14"/>
        <end position="33"/>
    </location>
</feature>
<keyword evidence="10" id="KW-1133">Transmembrane helix</keyword>
<sequence>MGLSEYVRAIRRHWWFLLVTCLATVIGAALVTIQTAPRYATTVTFFANTPTRGGVGEAFQGNLLSQQRVKSYADLLAGDRLAKMIDRRYELGLSVPEIQARIQARPVPNTVLLRVTVTDGLPARSAQLASAVVTEFVALVEALERVGQADGPAVAVSVVDGPTLNPVPVSPRPLRNLGLGLLLGLLAGCAAALLRETLDTTVKSAEVLTKVAGVPVLGVIPLDASARKAPLIVAGKANSARAEAFRQIRTNLTFVDVDRPVRSIVVTSAHRDEGKSTTSCNLAIALATAGEKVLLIEADLRRPRLGHYLGLEGALGLSNALAGQVDVDQVIQPWGHGLWVLLSGSLPPNPSELLGSDAMRDLLDELTARYDRVVLDTPPLLPVTDGAVVAARADGVILVARSARTTQEQVRKAAQSLNAVGASVIGSVLSMQRPRPGEVGYYPYYGPEQNRTRSHRGLPPTVAHAPKRSGEEHPAPHEVAASSGPVAP</sequence>